<keyword evidence="2" id="KW-0812">Transmembrane</keyword>
<dbReference type="EMBL" id="GEZM01023740">
    <property type="protein sequence ID" value="JAV88207.1"/>
    <property type="molecule type" value="Transcribed_RNA"/>
</dbReference>
<organism evidence="3">
    <name type="scientific">Photinus pyralis</name>
    <name type="common">Common eastern firefly</name>
    <name type="synonym">Lampyris pyralis</name>
    <dbReference type="NCBI Taxonomy" id="7054"/>
    <lineage>
        <taxon>Eukaryota</taxon>
        <taxon>Metazoa</taxon>
        <taxon>Ecdysozoa</taxon>
        <taxon>Arthropoda</taxon>
        <taxon>Hexapoda</taxon>
        <taxon>Insecta</taxon>
        <taxon>Pterygota</taxon>
        <taxon>Neoptera</taxon>
        <taxon>Endopterygota</taxon>
        <taxon>Coleoptera</taxon>
        <taxon>Polyphaga</taxon>
        <taxon>Elateriformia</taxon>
        <taxon>Elateroidea</taxon>
        <taxon>Lampyridae</taxon>
        <taxon>Lampyrinae</taxon>
        <taxon>Photinus</taxon>
    </lineage>
</organism>
<evidence type="ECO:0000313" key="4">
    <source>
        <dbReference type="EMBL" id="KAB0803934.1"/>
    </source>
</evidence>
<reference evidence="4 5" key="2">
    <citation type="journal article" date="2018" name="Elife">
        <title>Firefly genomes illuminate parallel origins of bioluminescence in beetles.</title>
        <authorList>
            <person name="Fallon T.R."/>
            <person name="Lower S.E."/>
            <person name="Chang C.H."/>
            <person name="Bessho-Uehara M."/>
            <person name="Martin G.J."/>
            <person name="Bewick A.J."/>
            <person name="Behringer M."/>
            <person name="Debat H.J."/>
            <person name="Wong I."/>
            <person name="Day J.C."/>
            <person name="Suvorov A."/>
            <person name="Silva C.J."/>
            <person name="Stanger-Hall K.F."/>
            <person name="Hall D.W."/>
            <person name="Schmitz R.J."/>
            <person name="Nelson D.R."/>
            <person name="Lewis S.M."/>
            <person name="Shigenobu S."/>
            <person name="Bybee S.M."/>
            <person name="Larracuente A.M."/>
            <person name="Oba Y."/>
            <person name="Weng J.K."/>
        </authorList>
    </citation>
    <scope>NUCLEOTIDE SEQUENCE [LARGE SCALE GENOMIC DNA]</scope>
    <source>
        <strain evidence="4">1611_PpyrPB1</strain>
        <tissue evidence="4">Whole body</tissue>
    </source>
</reference>
<evidence type="ECO:0000256" key="1">
    <source>
        <dbReference type="SAM" id="MobiDB-lite"/>
    </source>
</evidence>
<evidence type="ECO:0000313" key="5">
    <source>
        <dbReference type="Proteomes" id="UP000327044"/>
    </source>
</evidence>
<keyword evidence="2" id="KW-0472">Membrane</keyword>
<evidence type="ECO:0000256" key="2">
    <source>
        <dbReference type="SAM" id="Phobius"/>
    </source>
</evidence>
<accession>A0A1Y1MXY3</accession>
<protein>
    <recommendedName>
        <fullName evidence="6">Transmembrane protein</fullName>
    </recommendedName>
</protein>
<keyword evidence="2" id="KW-1133">Transmembrane helix</keyword>
<feature type="transmembrane region" description="Helical" evidence="2">
    <location>
        <begin position="94"/>
        <end position="113"/>
    </location>
</feature>
<dbReference type="AlphaFoldDB" id="A0A1Y1MXY3"/>
<gene>
    <name evidence="4" type="ORF">PPYR_00904</name>
</gene>
<dbReference type="OrthoDB" id="10542046at2759"/>
<evidence type="ECO:0008006" key="6">
    <source>
        <dbReference type="Google" id="ProtNLM"/>
    </source>
</evidence>
<feature type="region of interest" description="Disordered" evidence="1">
    <location>
        <begin position="1"/>
        <end position="24"/>
    </location>
</feature>
<name>A0A1Y1MXY3_PHOPY</name>
<reference evidence="4" key="3">
    <citation type="submission" date="2019-08" db="EMBL/GenBank/DDBJ databases">
        <authorList>
            <consortium name="Photinus pyralis genome working group"/>
            <person name="Fallon T.R."/>
            <person name="Sander Lower S.E."/>
            <person name="Weng J.-K."/>
        </authorList>
    </citation>
    <scope>NUCLEOTIDE SEQUENCE</scope>
    <source>
        <strain evidence="4">1611_PpyrPB1</strain>
        <tissue evidence="4">Whole body</tissue>
    </source>
</reference>
<sequence>MLPPSAPSSETTFFQVEDEPDSPPSYHEAINMKPISHHNTFVQNSTNYGACPIPDPPPYSPCPSQIGKVTQSGMPFNSASPNVLPVATSVRKKYAAYGFCVFFLIIVMIAAYLGKQSGKHNYHNRHNYDWNF</sequence>
<reference evidence="3" key="1">
    <citation type="journal article" date="2016" name="Sci. Rep.">
        <title>Molecular characterization of firefly nuptial gifts: a multi-omics approach sheds light on postcopulatory sexual selection.</title>
        <authorList>
            <person name="Al-Wathiqui N."/>
            <person name="Fallon T.R."/>
            <person name="South A."/>
            <person name="Weng J.K."/>
            <person name="Lewis S.M."/>
        </authorList>
    </citation>
    <scope>NUCLEOTIDE SEQUENCE</scope>
</reference>
<proteinExistence type="predicted"/>
<dbReference type="EMBL" id="VVIM01000001">
    <property type="protein sequence ID" value="KAB0803934.1"/>
    <property type="molecule type" value="Genomic_DNA"/>
</dbReference>
<dbReference type="InParanoid" id="A0A1Y1MXY3"/>
<keyword evidence="5" id="KW-1185">Reference proteome</keyword>
<dbReference type="Proteomes" id="UP000327044">
    <property type="component" value="Unassembled WGS sequence"/>
</dbReference>
<evidence type="ECO:0000313" key="3">
    <source>
        <dbReference type="EMBL" id="JAV88207.1"/>
    </source>
</evidence>